<evidence type="ECO:0000256" key="3">
    <source>
        <dbReference type="ARBA" id="ARBA00022676"/>
    </source>
</evidence>
<feature type="transmembrane region" description="Helical" evidence="8">
    <location>
        <begin position="343"/>
        <end position="360"/>
    </location>
</feature>
<keyword evidence="2" id="KW-1003">Cell membrane</keyword>
<dbReference type="CAZy" id="GT83">
    <property type="family name" value="Glycosyltransferase Family 83"/>
</dbReference>
<evidence type="ECO:0000256" key="5">
    <source>
        <dbReference type="ARBA" id="ARBA00022692"/>
    </source>
</evidence>
<feature type="transmembrane region" description="Helical" evidence="8">
    <location>
        <begin position="100"/>
        <end position="118"/>
    </location>
</feature>
<dbReference type="STRING" id="167539.Pro_1293"/>
<proteinExistence type="predicted"/>
<dbReference type="eggNOG" id="COG1807">
    <property type="taxonomic scope" value="Bacteria"/>
</dbReference>
<keyword evidence="4" id="KW-0808">Transferase</keyword>
<feature type="domain" description="Glycosyltransferase RgtA/B/C/D-like" evidence="9">
    <location>
        <begin position="67"/>
        <end position="239"/>
    </location>
</feature>
<dbReference type="Pfam" id="PF13231">
    <property type="entry name" value="PMT_2"/>
    <property type="match status" value="1"/>
</dbReference>
<feature type="transmembrane region" description="Helical" evidence="8">
    <location>
        <begin position="274"/>
        <end position="297"/>
    </location>
</feature>
<dbReference type="PANTHER" id="PTHR33908">
    <property type="entry name" value="MANNOSYLTRANSFERASE YKCB-RELATED"/>
    <property type="match status" value="1"/>
</dbReference>
<feature type="transmembrane region" description="Helical" evidence="8">
    <location>
        <begin position="318"/>
        <end position="337"/>
    </location>
</feature>
<comment type="subcellular location">
    <subcellularLocation>
        <location evidence="1">Cell membrane</location>
        <topology evidence="1">Multi-pass membrane protein</topology>
    </subcellularLocation>
</comment>
<keyword evidence="7 8" id="KW-0472">Membrane</keyword>
<keyword evidence="6 8" id="KW-1133">Transmembrane helix</keyword>
<dbReference type="OrthoDB" id="9775035at2"/>
<dbReference type="AlphaFoldDB" id="Q7VB08"/>
<dbReference type="InterPro" id="IPR050297">
    <property type="entry name" value="LipidA_mod_glycosyltrf_83"/>
</dbReference>
<dbReference type="EMBL" id="AE017126">
    <property type="protein sequence ID" value="AAQ00337.1"/>
    <property type="molecule type" value="Genomic_DNA"/>
</dbReference>
<dbReference type="GO" id="GO:0009103">
    <property type="term" value="P:lipopolysaccharide biosynthetic process"/>
    <property type="evidence" value="ECO:0007669"/>
    <property type="project" value="UniProtKB-ARBA"/>
</dbReference>
<evidence type="ECO:0000256" key="7">
    <source>
        <dbReference type="ARBA" id="ARBA00023136"/>
    </source>
</evidence>
<dbReference type="RefSeq" id="WP_011125444.1">
    <property type="nucleotide sequence ID" value="NC_005042.1"/>
</dbReference>
<sequence length="606" mass="69489">MKTSLSKNQYKKGIYLILFLGILICIWDLGSTGLVDETPPLFAAASRAMSETGNWLTPRVNGLNRFDKPPLIYWLMGIFYSLPKNNLWDPLGTWSARLPSALSTVAVMLVLGDTLMKWPSQFIVFPRRTAVVGAIAFAISPLVIIWSRIAVSDALLCSTLGISLILGWRSYANNKNKTWWLSWIILGLAVLVKGPVALVLAAMTYIIFGCIQRDCITLFKRIRPLKGVFITLIVSIPWYIAELFTEGKPFWDSFFGYHNFQRLTSVVNSHSQPWWFFVMMLLIASLPFTPFLITSIGQFFYTAFNFNSSYLIRPSQSLLTFSGSWMLSVFLLFTFAATKLPSYWMPATPAAAIMIALAANDTRNNKYKSASYIFLFLSMLSLAVILSLPGLWIFLIEDPEMPNLSYELLESGLYLRAAICFYITAFITLYFIFKPKVRSLFFIQVPLILFQFFVMLPLWKLSDTLRQEPLRKVSQELLVQQNNNEPIAMVGIRKPSIHFYTNKIILYESNDVVALVNLSDRLRLEVREKWLDSKTNLPSESDTLLLIIDNKTSSYEHWQELKPEIIGNFGIYNIWRLKTKDLEDRAISLKLKGVLPDWQEHKDERF</sequence>
<feature type="transmembrane region" description="Helical" evidence="8">
    <location>
        <begin position="372"/>
        <end position="393"/>
    </location>
</feature>
<gene>
    <name evidence="10" type="primary">arnT</name>
    <name evidence="10" type="ordered locus">Pro_1293</name>
</gene>
<dbReference type="GO" id="GO:0010041">
    <property type="term" value="P:response to iron(III) ion"/>
    <property type="evidence" value="ECO:0007669"/>
    <property type="project" value="TreeGrafter"/>
</dbReference>
<feature type="transmembrane region" description="Helical" evidence="8">
    <location>
        <begin position="183"/>
        <end position="211"/>
    </location>
</feature>
<reference evidence="10 11" key="1">
    <citation type="journal article" date="2003" name="Proc. Natl. Acad. Sci. U.S.A.">
        <title>Genome sequence of the cyanobacterium Prochlorococcus marinus SS120, a nearly minimal oxyphototrophic genome.</title>
        <authorList>
            <person name="Dufresne A."/>
            <person name="Salanoubat M."/>
            <person name="Partensky F."/>
            <person name="Artiguenave F."/>
            <person name="Axmann I.M."/>
            <person name="Barbe V."/>
            <person name="Duprat S."/>
            <person name="Galperin M.Y."/>
            <person name="Koonin E.V."/>
            <person name="Le Gall F."/>
            <person name="Makarova K.S."/>
            <person name="Ostrowski M."/>
            <person name="Oztas S."/>
            <person name="Robert C."/>
            <person name="Rogozin I.B."/>
            <person name="Scanlan D.J."/>
            <person name="Tandeau de Marsac N."/>
            <person name="Weissenbach J."/>
            <person name="Wincker P."/>
            <person name="Wolf Y.I."/>
            <person name="Hess W.R."/>
        </authorList>
    </citation>
    <scope>NUCLEOTIDE SEQUENCE [LARGE SCALE GENOMIC DNA]</scope>
    <source>
        <strain evidence="11">SARG / CCMP1375 / SS120</strain>
    </source>
</reference>
<dbReference type="KEGG" id="pma:Pro_1293"/>
<dbReference type="Proteomes" id="UP000001420">
    <property type="component" value="Chromosome"/>
</dbReference>
<dbReference type="InterPro" id="IPR038731">
    <property type="entry name" value="RgtA/B/C-like"/>
</dbReference>
<evidence type="ECO:0000313" key="11">
    <source>
        <dbReference type="Proteomes" id="UP000001420"/>
    </source>
</evidence>
<dbReference type="PATRIC" id="fig|167539.5.peg.1358"/>
<dbReference type="EnsemblBacteria" id="AAQ00337">
    <property type="protein sequence ID" value="AAQ00337"/>
    <property type="gene ID" value="Pro_1293"/>
</dbReference>
<feature type="transmembrane region" description="Helical" evidence="8">
    <location>
        <begin position="130"/>
        <end position="147"/>
    </location>
</feature>
<protein>
    <submittedName>
        <fullName evidence="10">Glycosyltransferase of PMT family</fullName>
    </submittedName>
</protein>
<keyword evidence="11" id="KW-1185">Reference proteome</keyword>
<dbReference type="PANTHER" id="PTHR33908:SF3">
    <property type="entry name" value="UNDECAPRENYL PHOSPHATE-ALPHA-4-AMINO-4-DEOXY-L-ARABINOSE ARABINOSYL TRANSFERASE"/>
    <property type="match status" value="1"/>
</dbReference>
<dbReference type="GO" id="GO:0005886">
    <property type="term" value="C:plasma membrane"/>
    <property type="evidence" value="ECO:0007669"/>
    <property type="project" value="UniProtKB-SubCell"/>
</dbReference>
<evidence type="ECO:0000256" key="1">
    <source>
        <dbReference type="ARBA" id="ARBA00004651"/>
    </source>
</evidence>
<feature type="transmembrane region" description="Helical" evidence="8">
    <location>
        <begin position="413"/>
        <end position="433"/>
    </location>
</feature>
<evidence type="ECO:0000259" key="9">
    <source>
        <dbReference type="Pfam" id="PF13231"/>
    </source>
</evidence>
<name>Q7VB08_PROMA</name>
<evidence type="ECO:0000256" key="2">
    <source>
        <dbReference type="ARBA" id="ARBA00022475"/>
    </source>
</evidence>
<feature type="transmembrane region" description="Helical" evidence="8">
    <location>
        <begin position="440"/>
        <end position="459"/>
    </location>
</feature>
<feature type="transmembrane region" description="Helical" evidence="8">
    <location>
        <begin position="223"/>
        <end position="241"/>
    </location>
</feature>
<keyword evidence="5 8" id="KW-0812">Transmembrane</keyword>
<evidence type="ECO:0000256" key="4">
    <source>
        <dbReference type="ARBA" id="ARBA00022679"/>
    </source>
</evidence>
<evidence type="ECO:0000256" key="6">
    <source>
        <dbReference type="ARBA" id="ARBA00022989"/>
    </source>
</evidence>
<feature type="transmembrane region" description="Helical" evidence="8">
    <location>
        <begin position="12"/>
        <end position="30"/>
    </location>
</feature>
<organism evidence="10 11">
    <name type="scientific">Prochlorococcus marinus (strain SARG / CCMP1375 / SS120)</name>
    <dbReference type="NCBI Taxonomy" id="167539"/>
    <lineage>
        <taxon>Bacteria</taxon>
        <taxon>Bacillati</taxon>
        <taxon>Cyanobacteriota</taxon>
        <taxon>Cyanophyceae</taxon>
        <taxon>Synechococcales</taxon>
        <taxon>Prochlorococcaceae</taxon>
        <taxon>Prochlorococcus</taxon>
    </lineage>
</organism>
<dbReference type="HOGENOM" id="CLU_019200_0_1_3"/>
<accession>Q7VB08</accession>
<evidence type="ECO:0000313" key="10">
    <source>
        <dbReference type="EMBL" id="AAQ00337.1"/>
    </source>
</evidence>
<dbReference type="GO" id="GO:0016763">
    <property type="term" value="F:pentosyltransferase activity"/>
    <property type="evidence" value="ECO:0007669"/>
    <property type="project" value="TreeGrafter"/>
</dbReference>
<evidence type="ECO:0000256" key="8">
    <source>
        <dbReference type="SAM" id="Phobius"/>
    </source>
</evidence>
<keyword evidence="3" id="KW-0328">Glycosyltransferase</keyword>